<evidence type="ECO:0000256" key="2">
    <source>
        <dbReference type="SAM" id="Phobius"/>
    </source>
</evidence>
<dbReference type="EMBL" id="JAUIZM010000004">
    <property type="protein sequence ID" value="KAK1390884.1"/>
    <property type="molecule type" value="Genomic_DNA"/>
</dbReference>
<keyword evidence="2" id="KW-0812">Transmembrane</keyword>
<keyword evidence="2" id="KW-1133">Transmembrane helix</keyword>
<feature type="region of interest" description="Disordered" evidence="1">
    <location>
        <begin position="37"/>
        <end position="67"/>
    </location>
</feature>
<name>A0AAD8ITJ3_9APIA</name>
<proteinExistence type="predicted"/>
<comment type="caution">
    <text evidence="3">The sequence shown here is derived from an EMBL/GenBank/DDBJ whole genome shotgun (WGS) entry which is preliminary data.</text>
</comment>
<protein>
    <submittedName>
        <fullName evidence="3">Uncharacterized protein</fullName>
    </submittedName>
</protein>
<evidence type="ECO:0000256" key="1">
    <source>
        <dbReference type="SAM" id="MobiDB-lite"/>
    </source>
</evidence>
<dbReference type="AlphaFoldDB" id="A0AAD8ITJ3"/>
<evidence type="ECO:0000313" key="3">
    <source>
        <dbReference type="EMBL" id="KAK1390884.1"/>
    </source>
</evidence>
<evidence type="ECO:0000313" key="4">
    <source>
        <dbReference type="Proteomes" id="UP001237642"/>
    </source>
</evidence>
<gene>
    <name evidence="3" type="ORF">POM88_019062</name>
</gene>
<feature type="transmembrane region" description="Helical" evidence="2">
    <location>
        <begin position="117"/>
        <end position="136"/>
    </location>
</feature>
<sequence>MRKEEDEEEAEKKHTWIVSKQARKTVSDLCSTKQQLDIRHTRDGEDQDTCGEQKKAENNDSKLGLSGEQKNLERGCNYHQWHDPPVAPRMRNFIPGLLRKIEKLKDEIRARRKKEFWLVYLMFVLVAIVVLLITVLSTQ</sequence>
<reference evidence="3" key="1">
    <citation type="submission" date="2023-02" db="EMBL/GenBank/DDBJ databases">
        <title>Genome of toxic invasive species Heracleum sosnowskyi carries increased number of genes despite the absence of recent whole-genome duplications.</title>
        <authorList>
            <person name="Schelkunov M."/>
            <person name="Shtratnikova V."/>
            <person name="Makarenko M."/>
            <person name="Klepikova A."/>
            <person name="Omelchenko D."/>
            <person name="Novikova G."/>
            <person name="Obukhova E."/>
            <person name="Bogdanov V."/>
            <person name="Penin A."/>
            <person name="Logacheva M."/>
        </authorList>
    </citation>
    <scope>NUCLEOTIDE SEQUENCE</scope>
    <source>
        <strain evidence="3">Hsosn_3</strain>
        <tissue evidence="3">Leaf</tissue>
    </source>
</reference>
<keyword evidence="4" id="KW-1185">Reference proteome</keyword>
<reference evidence="3" key="2">
    <citation type="submission" date="2023-05" db="EMBL/GenBank/DDBJ databases">
        <authorList>
            <person name="Schelkunov M.I."/>
        </authorList>
    </citation>
    <scope>NUCLEOTIDE SEQUENCE</scope>
    <source>
        <strain evidence="3">Hsosn_3</strain>
        <tissue evidence="3">Leaf</tissue>
    </source>
</reference>
<feature type="compositionally biased region" description="Basic and acidic residues" evidence="1">
    <location>
        <begin position="51"/>
        <end position="60"/>
    </location>
</feature>
<dbReference type="Proteomes" id="UP001237642">
    <property type="component" value="Unassembled WGS sequence"/>
</dbReference>
<organism evidence="3 4">
    <name type="scientific">Heracleum sosnowskyi</name>
    <dbReference type="NCBI Taxonomy" id="360622"/>
    <lineage>
        <taxon>Eukaryota</taxon>
        <taxon>Viridiplantae</taxon>
        <taxon>Streptophyta</taxon>
        <taxon>Embryophyta</taxon>
        <taxon>Tracheophyta</taxon>
        <taxon>Spermatophyta</taxon>
        <taxon>Magnoliopsida</taxon>
        <taxon>eudicotyledons</taxon>
        <taxon>Gunneridae</taxon>
        <taxon>Pentapetalae</taxon>
        <taxon>asterids</taxon>
        <taxon>campanulids</taxon>
        <taxon>Apiales</taxon>
        <taxon>Apiaceae</taxon>
        <taxon>Apioideae</taxon>
        <taxon>apioid superclade</taxon>
        <taxon>Tordylieae</taxon>
        <taxon>Tordyliinae</taxon>
        <taxon>Heracleum</taxon>
    </lineage>
</organism>
<accession>A0AAD8ITJ3</accession>
<keyword evidence="2" id="KW-0472">Membrane</keyword>